<protein>
    <recommendedName>
        <fullName evidence="3">Transposase Tc1-like domain-containing protein</fullName>
    </recommendedName>
</protein>
<gene>
    <name evidence="4" type="ORF">HPB48_000130</name>
</gene>
<evidence type="ECO:0000313" key="5">
    <source>
        <dbReference type="Proteomes" id="UP000821853"/>
    </source>
</evidence>
<dbReference type="InterPro" id="IPR002492">
    <property type="entry name" value="Transposase_Tc1-like"/>
</dbReference>
<dbReference type="EMBL" id="JABSTR010000008">
    <property type="protein sequence ID" value="KAH9378050.1"/>
    <property type="molecule type" value="Genomic_DNA"/>
</dbReference>
<comment type="subcellular location">
    <subcellularLocation>
        <location evidence="1">Nucleus</location>
    </subcellularLocation>
</comment>
<dbReference type="OrthoDB" id="6503215at2759"/>
<evidence type="ECO:0000259" key="3">
    <source>
        <dbReference type="Pfam" id="PF01498"/>
    </source>
</evidence>
<accession>A0A9J6GRJ2</accession>
<name>A0A9J6GRJ2_HAELO</name>
<dbReference type="SUPFAM" id="SSF46689">
    <property type="entry name" value="Homeodomain-like"/>
    <property type="match status" value="1"/>
</dbReference>
<dbReference type="Proteomes" id="UP000821853">
    <property type="component" value="Unassembled WGS sequence"/>
</dbReference>
<dbReference type="GO" id="GO:0015074">
    <property type="term" value="P:DNA integration"/>
    <property type="evidence" value="ECO:0007669"/>
    <property type="project" value="InterPro"/>
</dbReference>
<evidence type="ECO:0000313" key="4">
    <source>
        <dbReference type="EMBL" id="KAH9378050.1"/>
    </source>
</evidence>
<proteinExistence type="predicted"/>
<dbReference type="AlphaFoldDB" id="A0A9J6GRJ2"/>
<keyword evidence="5" id="KW-1185">Reference proteome</keyword>
<feature type="domain" description="Transposase Tc1-like" evidence="3">
    <location>
        <begin position="66"/>
        <end position="134"/>
    </location>
</feature>
<dbReference type="GO" id="GO:0006313">
    <property type="term" value="P:DNA transposition"/>
    <property type="evidence" value="ECO:0007669"/>
    <property type="project" value="InterPro"/>
</dbReference>
<feature type="region of interest" description="Disordered" evidence="2">
    <location>
        <begin position="112"/>
        <end position="134"/>
    </location>
</feature>
<evidence type="ECO:0000256" key="1">
    <source>
        <dbReference type="ARBA" id="ARBA00004123"/>
    </source>
</evidence>
<dbReference type="VEuPathDB" id="VectorBase:HLOH_060968"/>
<dbReference type="InterPro" id="IPR009057">
    <property type="entry name" value="Homeodomain-like_sf"/>
</dbReference>
<comment type="caution">
    <text evidence="4">The sequence shown here is derived from an EMBL/GenBank/DDBJ whole genome shotgun (WGS) entry which is preliminary data.</text>
</comment>
<dbReference type="GO" id="GO:0005634">
    <property type="term" value="C:nucleus"/>
    <property type="evidence" value="ECO:0007669"/>
    <property type="project" value="UniProtKB-SubCell"/>
</dbReference>
<dbReference type="GO" id="GO:0003677">
    <property type="term" value="F:DNA binding"/>
    <property type="evidence" value="ECO:0007669"/>
    <property type="project" value="InterPro"/>
</dbReference>
<dbReference type="Pfam" id="PF01498">
    <property type="entry name" value="HTH_Tnp_Tc3_2"/>
    <property type="match status" value="1"/>
</dbReference>
<reference evidence="4 5" key="1">
    <citation type="journal article" date="2020" name="Cell">
        <title>Large-Scale Comparative Analyses of Tick Genomes Elucidate Their Genetic Diversity and Vector Capacities.</title>
        <authorList>
            <consortium name="Tick Genome and Microbiome Consortium (TIGMIC)"/>
            <person name="Jia N."/>
            <person name="Wang J."/>
            <person name="Shi W."/>
            <person name="Du L."/>
            <person name="Sun Y."/>
            <person name="Zhan W."/>
            <person name="Jiang J.F."/>
            <person name="Wang Q."/>
            <person name="Zhang B."/>
            <person name="Ji P."/>
            <person name="Bell-Sakyi L."/>
            <person name="Cui X.M."/>
            <person name="Yuan T.T."/>
            <person name="Jiang B.G."/>
            <person name="Yang W.F."/>
            <person name="Lam T.T."/>
            <person name="Chang Q.C."/>
            <person name="Ding S.J."/>
            <person name="Wang X.J."/>
            <person name="Zhu J.G."/>
            <person name="Ruan X.D."/>
            <person name="Zhao L."/>
            <person name="Wei J.T."/>
            <person name="Ye R.Z."/>
            <person name="Que T.C."/>
            <person name="Du C.H."/>
            <person name="Zhou Y.H."/>
            <person name="Cheng J.X."/>
            <person name="Dai P.F."/>
            <person name="Guo W.B."/>
            <person name="Han X.H."/>
            <person name="Huang E.J."/>
            <person name="Li L.F."/>
            <person name="Wei W."/>
            <person name="Gao Y.C."/>
            <person name="Liu J.Z."/>
            <person name="Shao H.Z."/>
            <person name="Wang X."/>
            <person name="Wang C.C."/>
            <person name="Yang T.C."/>
            <person name="Huo Q.B."/>
            <person name="Li W."/>
            <person name="Chen H.Y."/>
            <person name="Chen S.E."/>
            <person name="Zhou L.G."/>
            <person name="Ni X.B."/>
            <person name="Tian J.H."/>
            <person name="Sheng Y."/>
            <person name="Liu T."/>
            <person name="Pan Y.S."/>
            <person name="Xia L.Y."/>
            <person name="Li J."/>
            <person name="Zhao F."/>
            <person name="Cao W.C."/>
        </authorList>
    </citation>
    <scope>NUCLEOTIDE SEQUENCE [LARGE SCALE GENOMIC DNA]</scope>
    <source>
        <strain evidence="4">HaeL-2018</strain>
    </source>
</reference>
<evidence type="ECO:0000256" key="2">
    <source>
        <dbReference type="SAM" id="MobiDB-lite"/>
    </source>
</evidence>
<organism evidence="4 5">
    <name type="scientific">Haemaphysalis longicornis</name>
    <name type="common">Bush tick</name>
    <dbReference type="NCBI Taxonomy" id="44386"/>
    <lineage>
        <taxon>Eukaryota</taxon>
        <taxon>Metazoa</taxon>
        <taxon>Ecdysozoa</taxon>
        <taxon>Arthropoda</taxon>
        <taxon>Chelicerata</taxon>
        <taxon>Arachnida</taxon>
        <taxon>Acari</taxon>
        <taxon>Parasitiformes</taxon>
        <taxon>Ixodida</taxon>
        <taxon>Ixodoidea</taxon>
        <taxon>Ixodidae</taxon>
        <taxon>Haemaphysalinae</taxon>
        <taxon>Haemaphysalis</taxon>
    </lineage>
</organism>
<sequence>MPGVLLAEGIQIVTMCGRGVSQKEIANITGHAYFSVNRFVNAYRQEGRLENLPRGIRPRATTADEDERILNAARRDPILTANEILNELGLTASTSVVRNRLRQDGLHSRVTARNPLLSGPNKAKRLLSAGEHQD</sequence>